<proteinExistence type="predicted"/>
<reference evidence="3" key="1">
    <citation type="submission" date="2013-12" db="EMBL/GenBank/DDBJ databases">
        <title>The Genome Sequence of Aphanomyces invadans NJM9701.</title>
        <authorList>
            <consortium name="The Broad Institute Genomics Platform"/>
            <person name="Russ C."/>
            <person name="Tyler B."/>
            <person name="van West P."/>
            <person name="Dieguez-Uribeondo J."/>
            <person name="Young S.K."/>
            <person name="Zeng Q."/>
            <person name="Gargeya S."/>
            <person name="Fitzgerald M."/>
            <person name="Abouelleil A."/>
            <person name="Alvarado L."/>
            <person name="Chapman S.B."/>
            <person name="Gainer-Dewar J."/>
            <person name="Goldberg J."/>
            <person name="Griggs A."/>
            <person name="Gujja S."/>
            <person name="Hansen M."/>
            <person name="Howarth C."/>
            <person name="Imamovic A."/>
            <person name="Ireland A."/>
            <person name="Larimer J."/>
            <person name="McCowan C."/>
            <person name="Murphy C."/>
            <person name="Pearson M."/>
            <person name="Poon T.W."/>
            <person name="Priest M."/>
            <person name="Roberts A."/>
            <person name="Saif S."/>
            <person name="Shea T."/>
            <person name="Sykes S."/>
            <person name="Wortman J."/>
            <person name="Nusbaum C."/>
            <person name="Birren B."/>
        </authorList>
    </citation>
    <scope>NUCLEOTIDE SEQUENCE [LARGE SCALE GENOMIC DNA]</scope>
    <source>
        <strain evidence="3">NJM9701</strain>
    </source>
</reference>
<dbReference type="GeneID" id="20081059"/>
<evidence type="ECO:0000259" key="1">
    <source>
        <dbReference type="Pfam" id="PF01408"/>
    </source>
</evidence>
<dbReference type="Gene3D" id="3.30.360.10">
    <property type="entry name" value="Dihydrodipicolinate Reductase, domain 2"/>
    <property type="match status" value="1"/>
</dbReference>
<dbReference type="eggNOG" id="ENOG502QQXH">
    <property type="taxonomic scope" value="Eukaryota"/>
</dbReference>
<sequence length="461" mass="50951">MEPPTSTTPEPVRAIVVGAGQRGRTYAQYALEHPDLFKVVGVAEPRQYWRNYMASTHDISSQFVFEDWTTAAATPKFADCVIIATQDALHADPAVAFADLGYHILLEKPMAVTKSDCLRIHAAVKRNNVMLSVCHVMRCSPYSLKLRELTREIGTVVNIQHIEPVGFWHQVHSYVRGNWRREADATFMLMAKSCHDIDYIHFLMEKPPRAVSSFGSLVHFRAENMPSGATDRCLDCPVENDCVYSAKKVYLNVPPIEVSPPSTVDIGSVNAHAVEVVPRKSTVPWYNGDRSAAAGYQGWPLSVLHDEPTMDSITEALRVGPYGRCVFACDNDVVDNQVVNFQFADGATASFTMVAFSEAICVRTTKVFGTMGELTGDGHSIRHFDFASRRTTEYTPVSRPSTQSKLTGHGGADYFLIENFVQGVRANDPSVLLTGADESLQSHLMVFAAEEARLADAVVHF</sequence>
<dbReference type="SUPFAM" id="SSF51735">
    <property type="entry name" value="NAD(P)-binding Rossmann-fold domains"/>
    <property type="match status" value="1"/>
</dbReference>
<dbReference type="InterPro" id="IPR004104">
    <property type="entry name" value="Gfo/Idh/MocA-like_OxRdtase_C"/>
</dbReference>
<dbReference type="RefSeq" id="XP_008866344.1">
    <property type="nucleotide sequence ID" value="XM_008868122.1"/>
</dbReference>
<dbReference type="PANTHER" id="PTHR43377:SF2">
    <property type="entry name" value="BINDING ROSSMANN FOLD OXIDOREDUCTASE, PUTATIVE (AFU_ORTHOLOGUE AFUA_4G00560)-RELATED"/>
    <property type="match status" value="1"/>
</dbReference>
<dbReference type="Pfam" id="PF01408">
    <property type="entry name" value="GFO_IDH_MocA"/>
    <property type="match status" value="1"/>
</dbReference>
<dbReference type="VEuPathDB" id="FungiDB:H310_04009"/>
<dbReference type="EMBL" id="KI913957">
    <property type="protein sequence ID" value="ETW04902.1"/>
    <property type="molecule type" value="Genomic_DNA"/>
</dbReference>
<gene>
    <name evidence="3" type="ORF">H310_04009</name>
</gene>
<evidence type="ECO:0008006" key="4">
    <source>
        <dbReference type="Google" id="ProtNLM"/>
    </source>
</evidence>
<dbReference type="InterPro" id="IPR000683">
    <property type="entry name" value="Gfo/Idh/MocA-like_OxRdtase_N"/>
</dbReference>
<name>A0A024UGD3_9STRA</name>
<dbReference type="SUPFAM" id="SSF55347">
    <property type="entry name" value="Glyceraldehyde-3-phosphate dehydrogenase-like, C-terminal domain"/>
    <property type="match status" value="1"/>
</dbReference>
<dbReference type="STRING" id="157072.A0A024UGD3"/>
<feature type="domain" description="Gfo/Idh/MocA-like oxidoreductase C-terminal" evidence="2">
    <location>
        <begin position="151"/>
        <end position="220"/>
    </location>
</feature>
<feature type="domain" description="Gfo/Idh/MocA-like oxidoreductase N-terminal" evidence="1">
    <location>
        <begin position="13"/>
        <end position="134"/>
    </location>
</feature>
<dbReference type="OrthoDB" id="2129491at2759"/>
<dbReference type="AlphaFoldDB" id="A0A024UGD3"/>
<dbReference type="GO" id="GO:0000166">
    <property type="term" value="F:nucleotide binding"/>
    <property type="evidence" value="ECO:0007669"/>
    <property type="project" value="InterPro"/>
</dbReference>
<protein>
    <recommendedName>
        <fullName evidence="4">Gfo/Idh/MocA-like oxidoreductase N-terminal domain-containing protein</fullName>
    </recommendedName>
</protein>
<dbReference type="PANTHER" id="PTHR43377">
    <property type="entry name" value="BILIVERDIN REDUCTASE A"/>
    <property type="match status" value="1"/>
</dbReference>
<evidence type="ECO:0000313" key="3">
    <source>
        <dbReference type="EMBL" id="ETW04902.1"/>
    </source>
</evidence>
<accession>A0A024UGD3</accession>
<dbReference type="InterPro" id="IPR051450">
    <property type="entry name" value="Gfo/Idh/MocA_Oxidoreductases"/>
</dbReference>
<organism evidence="3">
    <name type="scientific">Aphanomyces invadans</name>
    <dbReference type="NCBI Taxonomy" id="157072"/>
    <lineage>
        <taxon>Eukaryota</taxon>
        <taxon>Sar</taxon>
        <taxon>Stramenopiles</taxon>
        <taxon>Oomycota</taxon>
        <taxon>Saprolegniomycetes</taxon>
        <taxon>Saprolegniales</taxon>
        <taxon>Verrucalvaceae</taxon>
        <taxon>Aphanomyces</taxon>
    </lineage>
</organism>
<dbReference type="Gene3D" id="3.40.50.720">
    <property type="entry name" value="NAD(P)-binding Rossmann-like Domain"/>
    <property type="match status" value="1"/>
</dbReference>
<evidence type="ECO:0000259" key="2">
    <source>
        <dbReference type="Pfam" id="PF02894"/>
    </source>
</evidence>
<dbReference type="InterPro" id="IPR036291">
    <property type="entry name" value="NAD(P)-bd_dom_sf"/>
</dbReference>
<dbReference type="Pfam" id="PF02894">
    <property type="entry name" value="GFO_IDH_MocA_C"/>
    <property type="match status" value="1"/>
</dbReference>